<dbReference type="GO" id="GO:0003677">
    <property type="term" value="F:DNA binding"/>
    <property type="evidence" value="ECO:0007669"/>
    <property type="project" value="InterPro"/>
</dbReference>
<dbReference type="Proteomes" id="UP000521943">
    <property type="component" value="Unassembled WGS sequence"/>
</dbReference>
<organism evidence="2 3">
    <name type="scientific">Ephemerocybe angulata</name>
    <dbReference type="NCBI Taxonomy" id="980116"/>
    <lineage>
        <taxon>Eukaryota</taxon>
        <taxon>Fungi</taxon>
        <taxon>Dikarya</taxon>
        <taxon>Basidiomycota</taxon>
        <taxon>Agaricomycotina</taxon>
        <taxon>Agaricomycetes</taxon>
        <taxon>Agaricomycetidae</taxon>
        <taxon>Agaricales</taxon>
        <taxon>Agaricineae</taxon>
        <taxon>Psathyrellaceae</taxon>
        <taxon>Ephemerocybe</taxon>
    </lineage>
</organism>
<gene>
    <name evidence="2" type="ORF">DFP72DRAFT_823747</name>
</gene>
<evidence type="ECO:0000256" key="1">
    <source>
        <dbReference type="ARBA" id="ARBA00023172"/>
    </source>
</evidence>
<sequence length="76" mass="8635">RSWFDVRFFALLNHDYGGHSLRSGGATFLASLGLPEDVIMAMGRWSSQAWRIYVRENPAVRAEIILALMAAQNRRL</sequence>
<dbReference type="GO" id="GO:0006310">
    <property type="term" value="P:DNA recombination"/>
    <property type="evidence" value="ECO:0007669"/>
    <property type="project" value="UniProtKB-KW"/>
</dbReference>
<feature type="non-terminal residue" evidence="2">
    <location>
        <position position="1"/>
    </location>
</feature>
<dbReference type="InterPro" id="IPR011010">
    <property type="entry name" value="DNA_brk_join_enz"/>
</dbReference>
<accession>A0A8H6HEW9</accession>
<dbReference type="GO" id="GO:0015074">
    <property type="term" value="P:DNA integration"/>
    <property type="evidence" value="ECO:0007669"/>
    <property type="project" value="InterPro"/>
</dbReference>
<evidence type="ECO:0000313" key="2">
    <source>
        <dbReference type="EMBL" id="KAF6745770.1"/>
    </source>
</evidence>
<dbReference type="PANTHER" id="PTHR34605">
    <property type="entry name" value="PHAGE_INTEGRASE DOMAIN-CONTAINING PROTEIN"/>
    <property type="match status" value="1"/>
</dbReference>
<dbReference type="Gene3D" id="1.10.443.10">
    <property type="entry name" value="Intergrase catalytic core"/>
    <property type="match status" value="1"/>
</dbReference>
<keyword evidence="3" id="KW-1185">Reference proteome</keyword>
<name>A0A8H6HEW9_9AGAR</name>
<protein>
    <recommendedName>
        <fullName evidence="4">DNA breaking-rejoining enzyme</fullName>
    </recommendedName>
</protein>
<evidence type="ECO:0000313" key="3">
    <source>
        <dbReference type="Proteomes" id="UP000521943"/>
    </source>
</evidence>
<evidence type="ECO:0008006" key="4">
    <source>
        <dbReference type="Google" id="ProtNLM"/>
    </source>
</evidence>
<reference evidence="2 3" key="1">
    <citation type="submission" date="2020-07" db="EMBL/GenBank/DDBJ databases">
        <title>Comparative genomics of pyrophilous fungi reveals a link between fire events and developmental genes.</title>
        <authorList>
            <consortium name="DOE Joint Genome Institute"/>
            <person name="Steindorff A.S."/>
            <person name="Carver A."/>
            <person name="Calhoun S."/>
            <person name="Stillman K."/>
            <person name="Liu H."/>
            <person name="Lipzen A."/>
            <person name="Pangilinan J."/>
            <person name="Labutti K."/>
            <person name="Bruns T.D."/>
            <person name="Grigoriev I.V."/>
        </authorList>
    </citation>
    <scope>NUCLEOTIDE SEQUENCE [LARGE SCALE GENOMIC DNA]</scope>
    <source>
        <strain evidence="2 3">CBS 144469</strain>
    </source>
</reference>
<dbReference type="InterPro" id="IPR013762">
    <property type="entry name" value="Integrase-like_cat_sf"/>
</dbReference>
<dbReference type="PANTHER" id="PTHR34605:SF3">
    <property type="entry name" value="P CELL-TYPE AGGLUTINATION PROTEIN MAP4-LIKE-RELATED"/>
    <property type="match status" value="1"/>
</dbReference>
<dbReference type="InterPro" id="IPR052925">
    <property type="entry name" value="Phage_Integrase-like_Recomb"/>
</dbReference>
<dbReference type="AlphaFoldDB" id="A0A8H6HEW9"/>
<keyword evidence="1" id="KW-0233">DNA recombination</keyword>
<comment type="caution">
    <text evidence="2">The sequence shown here is derived from an EMBL/GenBank/DDBJ whole genome shotgun (WGS) entry which is preliminary data.</text>
</comment>
<dbReference type="SUPFAM" id="SSF56349">
    <property type="entry name" value="DNA breaking-rejoining enzymes"/>
    <property type="match status" value="1"/>
</dbReference>
<dbReference type="OrthoDB" id="5598396at2759"/>
<proteinExistence type="predicted"/>
<dbReference type="EMBL" id="JACGCI010000099">
    <property type="protein sequence ID" value="KAF6745770.1"/>
    <property type="molecule type" value="Genomic_DNA"/>
</dbReference>